<name>A0A1X7UBN0_AMPQE</name>
<accession>A0A1X7UBN0</accession>
<dbReference type="eggNOG" id="ENOG502S9D9">
    <property type="taxonomic scope" value="Eukaryota"/>
</dbReference>
<dbReference type="OrthoDB" id="5981853at2759"/>
<organism evidence="1">
    <name type="scientific">Amphimedon queenslandica</name>
    <name type="common">Sponge</name>
    <dbReference type="NCBI Taxonomy" id="400682"/>
    <lineage>
        <taxon>Eukaryota</taxon>
        <taxon>Metazoa</taxon>
        <taxon>Porifera</taxon>
        <taxon>Demospongiae</taxon>
        <taxon>Heteroscleromorpha</taxon>
        <taxon>Haplosclerida</taxon>
        <taxon>Niphatidae</taxon>
        <taxon>Amphimedon</taxon>
    </lineage>
</organism>
<evidence type="ECO:0008006" key="2">
    <source>
        <dbReference type="Google" id="ProtNLM"/>
    </source>
</evidence>
<evidence type="ECO:0000313" key="1">
    <source>
        <dbReference type="EnsemblMetazoa" id="Aqu2.1.25059_001"/>
    </source>
</evidence>
<protein>
    <recommendedName>
        <fullName evidence="2">Reverse transcriptase domain-containing protein</fullName>
    </recommendedName>
</protein>
<dbReference type="AlphaFoldDB" id="A0A1X7UBN0"/>
<reference evidence="1" key="1">
    <citation type="submission" date="2017-05" db="UniProtKB">
        <authorList>
            <consortium name="EnsemblMetazoa"/>
        </authorList>
    </citation>
    <scope>IDENTIFICATION</scope>
</reference>
<dbReference type="InParanoid" id="A0A1X7UBN0"/>
<dbReference type="EnsemblMetazoa" id="Aqu2.1.25059_001">
    <property type="protein sequence ID" value="Aqu2.1.25059_001"/>
    <property type="gene ID" value="Aqu2.1.25059"/>
</dbReference>
<sequence>MASKQESKSCSRCNRTGVCRGCACVKASRACTGCLPRRLGTCLNLQQPPPSVSAVAPVDSTFDSTCDSVCSNDLSSQVSSSLPVSPTSSPSLPIPDLPTFSPAVEPSFTWGSVDGVSCASAINDCYSVAVNWKPNLFRVPSGKVGDAFIQELSRLFRVYGSSTALESVTLKAAILLPMLLLQCPSQGAKHQELIEHLERRLILWKDGSFCELLHEGSSHQARLPKSKSTKHSTDSDIGRLFTNNMNNGNVKSALCFLSQKVKGNVLSLDQPSDPHCPSGPSKHDALIAKHPQPGPIHCHSILLQDTPSPNHNLHPVIFDSIDCDLIRCMSLCVHGAGGPSGVDALSSRRYCSSFMSSPDLCHSLAIVALCLSSTSVDPDSLSAFVACRLIALNKDPGVRPIGIGETCRRIISKAILSILGQDVIEAAGPIQLCTGLDGGCEAAVHSLCHLFADTNTEAVLLVDATNAFNSLNRAAALRNVLELCPSLGRVLVNTYRENVDLYIDGEIIVSQEGTTQGDPLAMAMYSLGVIPLIIRMSEIQSTRQGRPVLGSPLGTDDYISTWVQEKIKGFFDALCLRYGYLPSSLPTNCSCGIPLSIDHCLNCHLGGFTILRHNGVCDLTARLLNEVCHNVTIEPPLQSLFGETLQLKSAITTDNARLDIKADGFWDCCVYPSSGSIEYT</sequence>
<proteinExistence type="predicted"/>